<feature type="compositionally biased region" description="Low complexity" evidence="1">
    <location>
        <begin position="248"/>
        <end position="261"/>
    </location>
</feature>
<protein>
    <submittedName>
        <fullName evidence="2">Uncharacterized protein</fullName>
    </submittedName>
</protein>
<feature type="compositionally biased region" description="Basic residues" evidence="1">
    <location>
        <begin position="497"/>
        <end position="510"/>
    </location>
</feature>
<evidence type="ECO:0000313" key="3">
    <source>
        <dbReference type="Proteomes" id="UP001303473"/>
    </source>
</evidence>
<feature type="compositionally biased region" description="Pro residues" evidence="1">
    <location>
        <begin position="312"/>
        <end position="322"/>
    </location>
</feature>
<feature type="compositionally biased region" description="Low complexity" evidence="1">
    <location>
        <begin position="596"/>
        <end position="608"/>
    </location>
</feature>
<feature type="compositionally biased region" description="Basic and acidic residues" evidence="1">
    <location>
        <begin position="15"/>
        <end position="34"/>
    </location>
</feature>
<feature type="compositionally biased region" description="Low complexity" evidence="1">
    <location>
        <begin position="323"/>
        <end position="353"/>
    </location>
</feature>
<keyword evidence="3" id="KW-1185">Reference proteome</keyword>
<feature type="compositionally biased region" description="Pro residues" evidence="1">
    <location>
        <begin position="971"/>
        <end position="980"/>
    </location>
</feature>
<evidence type="ECO:0000313" key="2">
    <source>
        <dbReference type="EMBL" id="KAK3940631.1"/>
    </source>
</evidence>
<feature type="compositionally biased region" description="Pro residues" evidence="1">
    <location>
        <begin position="530"/>
        <end position="540"/>
    </location>
</feature>
<accession>A0AAN6N8L3</accession>
<reference evidence="3" key="1">
    <citation type="journal article" date="2023" name="Mol. Phylogenet. Evol.">
        <title>Genome-scale phylogeny and comparative genomics of the fungal order Sordariales.</title>
        <authorList>
            <person name="Hensen N."/>
            <person name="Bonometti L."/>
            <person name="Westerberg I."/>
            <person name="Brannstrom I.O."/>
            <person name="Guillou S."/>
            <person name="Cros-Aarteil S."/>
            <person name="Calhoun S."/>
            <person name="Haridas S."/>
            <person name="Kuo A."/>
            <person name="Mondo S."/>
            <person name="Pangilinan J."/>
            <person name="Riley R."/>
            <person name="LaButti K."/>
            <person name="Andreopoulos B."/>
            <person name="Lipzen A."/>
            <person name="Chen C."/>
            <person name="Yan M."/>
            <person name="Daum C."/>
            <person name="Ng V."/>
            <person name="Clum A."/>
            <person name="Steindorff A."/>
            <person name="Ohm R.A."/>
            <person name="Martin F."/>
            <person name="Silar P."/>
            <person name="Natvig D.O."/>
            <person name="Lalanne C."/>
            <person name="Gautier V."/>
            <person name="Ament-Velasquez S.L."/>
            <person name="Kruys A."/>
            <person name="Hutchinson M.I."/>
            <person name="Powell A.J."/>
            <person name="Barry K."/>
            <person name="Miller A.N."/>
            <person name="Grigoriev I.V."/>
            <person name="Debuchy R."/>
            <person name="Gladieux P."/>
            <person name="Hiltunen Thoren M."/>
            <person name="Johannesson H."/>
        </authorList>
    </citation>
    <scope>NUCLEOTIDE SEQUENCE [LARGE SCALE GENOMIC DNA]</scope>
    <source>
        <strain evidence="3">CBS 340.73</strain>
    </source>
</reference>
<feature type="region of interest" description="Disordered" evidence="1">
    <location>
        <begin position="63"/>
        <end position="119"/>
    </location>
</feature>
<feature type="region of interest" description="Disordered" evidence="1">
    <location>
        <begin position="845"/>
        <end position="877"/>
    </location>
</feature>
<feature type="compositionally biased region" description="Polar residues" evidence="1">
    <location>
        <begin position="482"/>
        <end position="496"/>
    </location>
</feature>
<feature type="region of interest" description="Disordered" evidence="1">
    <location>
        <begin position="760"/>
        <end position="794"/>
    </location>
</feature>
<comment type="caution">
    <text evidence="2">The sequence shown here is derived from an EMBL/GenBank/DDBJ whole genome shotgun (WGS) entry which is preliminary data.</text>
</comment>
<feature type="region of interest" description="Disordered" evidence="1">
    <location>
        <begin position="949"/>
        <end position="1024"/>
    </location>
</feature>
<feature type="region of interest" description="Disordered" evidence="1">
    <location>
        <begin position="1"/>
        <end position="43"/>
    </location>
</feature>
<feature type="compositionally biased region" description="Basic and acidic residues" evidence="1">
    <location>
        <begin position="858"/>
        <end position="870"/>
    </location>
</feature>
<organism evidence="2 3">
    <name type="scientific">Diplogelasinospora grovesii</name>
    <dbReference type="NCBI Taxonomy" id="303347"/>
    <lineage>
        <taxon>Eukaryota</taxon>
        <taxon>Fungi</taxon>
        <taxon>Dikarya</taxon>
        <taxon>Ascomycota</taxon>
        <taxon>Pezizomycotina</taxon>
        <taxon>Sordariomycetes</taxon>
        <taxon>Sordariomycetidae</taxon>
        <taxon>Sordariales</taxon>
        <taxon>Diplogelasinosporaceae</taxon>
        <taxon>Diplogelasinospora</taxon>
    </lineage>
</organism>
<evidence type="ECO:0000256" key="1">
    <source>
        <dbReference type="SAM" id="MobiDB-lite"/>
    </source>
</evidence>
<feature type="compositionally biased region" description="Basic and acidic residues" evidence="1">
    <location>
        <begin position="569"/>
        <end position="595"/>
    </location>
</feature>
<feature type="region of interest" description="Disordered" evidence="1">
    <location>
        <begin position="238"/>
        <end position="411"/>
    </location>
</feature>
<dbReference type="Proteomes" id="UP001303473">
    <property type="component" value="Unassembled WGS sequence"/>
</dbReference>
<proteinExistence type="predicted"/>
<feature type="compositionally biased region" description="Low complexity" evidence="1">
    <location>
        <begin position="376"/>
        <end position="396"/>
    </location>
</feature>
<feature type="compositionally biased region" description="Basic and acidic residues" evidence="1">
    <location>
        <begin position="612"/>
        <end position="622"/>
    </location>
</feature>
<sequence>MAQGFAPIETPARAEPVKDGLIGKDKGKGKEKEPVITSLSPDAALEMKQFEQLLRFRDKVVGGLHPRIKPPNVPAKSDVKAGDSTDAGPLPTNNAIKPTGAPSTAQPAVTQAPTNGTGHMAKTAQSFQANMQRPPVTIFNGIPGLDTLSSVINGALSASAGAPKPAAPVRPEINPILLEKSDELIRAELQIQRKRLEASLREQMEQHRASSYRSSAEQLAELDIADVMARALSLVQATSPAQPADETAANARASSDSSDNDTFYSSRHDTPESVLLSRVPDEPEAEDEEMRDGSPYEPELDPEPVSRLPEAQQPPPPPPQPRLPQSQQQQQGQGPSSTSPSAPVPSVARPSVPGLLLEAPSQIHKYPAQGHVSEVTISRQSGTGSRSGGFSNNNTRMEQAAESHDPGMMNRPFLSQALSRHDTPVVRAHNLTPIAPQPEHVSALAVARQDAITVAAQGANTLEASSRRATPAQVAALRKQLSAATSPESSPHGSKPQQKKTNKKKKRKAERRAAEAAAAASPHVKSEPRSPSPLTAPPFARPAKRQRQSQRQPAEINPNEPRHNQPAAAEDRYQDQDQPRVLGEERIVGYERAEEPYPSGSNYSGYPSTALRYERGYHDDGRPLPSARPLQPDSPSVHPAPLYPPREVRTVRAASHAVADSRYREPAAGYYQDARSASRMSMRPAAYRDRSRSPVMYERSATAVGPAKPPPRRIVVDEYGREYVEPARPVTVIREPIGPEALVPDAEVIYERTVPVHRAVSRRPDMPGQEAVVYRPPSPSYPAPRRVVTQPEYAPDYRAYRERDYSMAPPSGEYVPSRARLEGRTVIEQPSREYIARATSVRPPVEPVRYEPPSAAGYERRVAAPEEPSRDFFGTRAASVRPPETVARYEVPVGGYERRVVDEPHAREYVPLRPASVRPGSETVVRYEAPREYGGPVRIGSVRPEMQVPLREYVPPPSVHQDARREQQYMQPPPAPPPQPAGRSYSVVPPEAPPQQVVRQDYTVRPGDRGYYGRQTMPTDDNLVYLDRPTRDLYRDFQ</sequence>
<name>A0AAN6N8L3_9PEZI</name>
<dbReference type="AlphaFoldDB" id="A0AAN6N8L3"/>
<dbReference type="EMBL" id="MU853793">
    <property type="protein sequence ID" value="KAK3940631.1"/>
    <property type="molecule type" value="Genomic_DNA"/>
</dbReference>
<feature type="compositionally biased region" description="Polar residues" evidence="1">
    <location>
        <begin position="91"/>
        <end position="119"/>
    </location>
</feature>
<gene>
    <name evidence="2" type="ORF">QBC46DRAFT_313147</name>
</gene>
<feature type="region of interest" description="Disordered" evidence="1">
    <location>
        <begin position="461"/>
        <end position="713"/>
    </location>
</feature>